<evidence type="ECO:0000313" key="4">
    <source>
        <dbReference type="Proteomes" id="UP001152797"/>
    </source>
</evidence>
<protein>
    <submittedName>
        <fullName evidence="2">Uncharacterized protein</fullName>
    </submittedName>
</protein>
<reference evidence="2" key="1">
    <citation type="submission" date="2022-10" db="EMBL/GenBank/DDBJ databases">
        <authorList>
            <person name="Chen Y."/>
            <person name="Dougan E. K."/>
            <person name="Chan C."/>
            <person name="Rhodes N."/>
            <person name="Thang M."/>
        </authorList>
    </citation>
    <scope>NUCLEOTIDE SEQUENCE</scope>
</reference>
<dbReference type="OrthoDB" id="426612at2759"/>
<dbReference type="Proteomes" id="UP001152797">
    <property type="component" value="Unassembled WGS sequence"/>
</dbReference>
<organism evidence="2">
    <name type="scientific">Cladocopium goreaui</name>
    <dbReference type="NCBI Taxonomy" id="2562237"/>
    <lineage>
        <taxon>Eukaryota</taxon>
        <taxon>Sar</taxon>
        <taxon>Alveolata</taxon>
        <taxon>Dinophyceae</taxon>
        <taxon>Suessiales</taxon>
        <taxon>Symbiodiniaceae</taxon>
        <taxon>Cladocopium</taxon>
    </lineage>
</organism>
<accession>A0A9P1CID4</accession>
<name>A0A9P1CID4_9DINO</name>
<evidence type="ECO:0000313" key="3">
    <source>
        <dbReference type="EMBL" id="CAL4778088.1"/>
    </source>
</evidence>
<dbReference type="EMBL" id="CAMXCT020001513">
    <property type="protein sequence ID" value="CAL1144151.1"/>
    <property type="molecule type" value="Genomic_DNA"/>
</dbReference>
<gene>
    <name evidence="2" type="ORF">C1SCF055_LOCUS17733</name>
</gene>
<proteinExistence type="predicted"/>
<evidence type="ECO:0000313" key="2">
    <source>
        <dbReference type="EMBL" id="CAI3990776.1"/>
    </source>
</evidence>
<feature type="compositionally biased region" description="Basic and acidic residues" evidence="1">
    <location>
        <begin position="118"/>
        <end position="127"/>
    </location>
</feature>
<comment type="caution">
    <text evidence="2">The sequence shown here is derived from an EMBL/GenBank/DDBJ whole genome shotgun (WGS) entry which is preliminary data.</text>
</comment>
<feature type="compositionally biased region" description="Basic and acidic residues" evidence="1">
    <location>
        <begin position="42"/>
        <end position="56"/>
    </location>
</feature>
<dbReference type="EMBL" id="CAMXCT010001513">
    <property type="protein sequence ID" value="CAI3990776.1"/>
    <property type="molecule type" value="Genomic_DNA"/>
</dbReference>
<evidence type="ECO:0000256" key="1">
    <source>
        <dbReference type="SAM" id="MobiDB-lite"/>
    </source>
</evidence>
<keyword evidence="4" id="KW-1185">Reference proteome</keyword>
<dbReference type="AlphaFoldDB" id="A0A9P1CID4"/>
<dbReference type="EMBL" id="CAMXCT030001513">
    <property type="protein sequence ID" value="CAL4778088.1"/>
    <property type="molecule type" value="Genomic_DNA"/>
</dbReference>
<feature type="region of interest" description="Disordered" evidence="1">
    <location>
        <begin position="24"/>
        <end position="127"/>
    </location>
</feature>
<reference evidence="3 4" key="2">
    <citation type="submission" date="2024-05" db="EMBL/GenBank/DDBJ databases">
        <authorList>
            <person name="Chen Y."/>
            <person name="Shah S."/>
            <person name="Dougan E. K."/>
            <person name="Thang M."/>
            <person name="Chan C."/>
        </authorList>
    </citation>
    <scope>NUCLEOTIDE SEQUENCE [LARGE SCALE GENOMIC DNA]</scope>
</reference>
<sequence length="146" mass="15821">MVQRAVGLWQERLLDDTPCLTRSATTDCQASLSKDLPSLPRHSWDGRTTDLPDPVHHARSVTEGANGSAQAEMPVGKSPYRHLISATPVLSEPPNGSPKGAAERPRTLDSPLSASPKSRKEVQEDLGRELAQLAEDLRNAQIISSH</sequence>